<dbReference type="PANTHER" id="PTHR47481">
    <property type="match status" value="1"/>
</dbReference>
<accession>A0ABM3QRI9</accession>
<dbReference type="Pfam" id="PF14223">
    <property type="entry name" value="Retrotran_gag_2"/>
    <property type="match status" value="1"/>
</dbReference>
<feature type="compositionally biased region" description="Basic residues" evidence="1">
    <location>
        <begin position="237"/>
        <end position="246"/>
    </location>
</feature>
<sequence length="382" mass="42873">MANIPKLHPATTVANIKTCILVTLDYEGTQYNNWSTLMQLHCRAHMVLDHIIPAAPPSPTTESEADKVAAKAMWQRLDDIVRQWIYGTISNDLLNTILDQEDSALDAWNRLVRLFQSNKSARSLHLDTLFTTTKLDQFSGIKPYCTCIKVLSDNLRSVGAPVSNDIMVLRLLQASCSLTSFEEVRSMLEFEEDSGLDGDSGMVPDTALYNVANDHVVGNGQEHHPHHNNNRHNNNNNHHRGKKGNRGRGGNNNKRHHNRNNNGGGGRNNQQRPSDHQPYGAAPLYRKFPPLVAHLTHQPWATPPCPHPSTGWRYRPTAPRQPSPQQAGVLGHDLHRHTSWHHLPQAMLQLVTCPYALSKLCTPCPYTLLVKTGTWTPVQHRI</sequence>
<evidence type="ECO:0000313" key="3">
    <source>
        <dbReference type="RefSeq" id="XP_056685991.1"/>
    </source>
</evidence>
<dbReference type="GeneID" id="110792335"/>
<organism evidence="2 3">
    <name type="scientific">Spinacia oleracea</name>
    <name type="common">Spinach</name>
    <dbReference type="NCBI Taxonomy" id="3562"/>
    <lineage>
        <taxon>Eukaryota</taxon>
        <taxon>Viridiplantae</taxon>
        <taxon>Streptophyta</taxon>
        <taxon>Embryophyta</taxon>
        <taxon>Tracheophyta</taxon>
        <taxon>Spermatophyta</taxon>
        <taxon>Magnoliopsida</taxon>
        <taxon>eudicotyledons</taxon>
        <taxon>Gunneridae</taxon>
        <taxon>Pentapetalae</taxon>
        <taxon>Caryophyllales</taxon>
        <taxon>Chenopodiaceae</taxon>
        <taxon>Chenopodioideae</taxon>
        <taxon>Anserineae</taxon>
        <taxon>Spinacia</taxon>
    </lineage>
</organism>
<gene>
    <name evidence="3" type="primary">LOC110792335</name>
</gene>
<evidence type="ECO:0000256" key="1">
    <source>
        <dbReference type="SAM" id="MobiDB-lite"/>
    </source>
</evidence>
<name>A0ABM3QRI9_SPIOL</name>
<reference evidence="3" key="2">
    <citation type="submission" date="2025-08" db="UniProtKB">
        <authorList>
            <consortium name="RefSeq"/>
        </authorList>
    </citation>
    <scope>IDENTIFICATION</scope>
    <source>
        <tissue evidence="3">Leaf</tissue>
    </source>
</reference>
<proteinExistence type="predicted"/>
<dbReference type="PANTHER" id="PTHR47481:SF42">
    <property type="entry name" value="RHO GTPASE-ACTIVATING PROTEIN GACK-LIKE"/>
    <property type="match status" value="1"/>
</dbReference>
<evidence type="ECO:0008006" key="4">
    <source>
        <dbReference type="Google" id="ProtNLM"/>
    </source>
</evidence>
<keyword evidence="2" id="KW-1185">Reference proteome</keyword>
<reference evidence="2" key="1">
    <citation type="journal article" date="2021" name="Nat. Commun.">
        <title>Genomic analyses provide insights into spinach domestication and the genetic basis of agronomic traits.</title>
        <authorList>
            <person name="Cai X."/>
            <person name="Sun X."/>
            <person name="Xu C."/>
            <person name="Sun H."/>
            <person name="Wang X."/>
            <person name="Ge C."/>
            <person name="Zhang Z."/>
            <person name="Wang Q."/>
            <person name="Fei Z."/>
            <person name="Jiao C."/>
            <person name="Wang Q."/>
        </authorList>
    </citation>
    <scope>NUCLEOTIDE SEQUENCE [LARGE SCALE GENOMIC DNA]</scope>
    <source>
        <strain evidence="2">cv. Varoflay</strain>
    </source>
</reference>
<protein>
    <recommendedName>
        <fullName evidence="4">Retrotransposon Copia-like N-terminal domain-containing protein</fullName>
    </recommendedName>
</protein>
<dbReference type="Proteomes" id="UP000813463">
    <property type="component" value="Chromosome 5"/>
</dbReference>
<evidence type="ECO:0000313" key="2">
    <source>
        <dbReference type="Proteomes" id="UP000813463"/>
    </source>
</evidence>
<feature type="region of interest" description="Disordered" evidence="1">
    <location>
        <begin position="217"/>
        <end position="283"/>
    </location>
</feature>
<dbReference type="RefSeq" id="XP_056685991.1">
    <property type="nucleotide sequence ID" value="XM_056830013.1"/>
</dbReference>